<proteinExistence type="predicted"/>
<evidence type="ECO:0000313" key="3">
    <source>
        <dbReference type="Proteomes" id="UP000546584"/>
    </source>
</evidence>
<dbReference type="EMBL" id="JACAQR010000018">
    <property type="protein sequence ID" value="NWD43083.1"/>
    <property type="molecule type" value="Genomic_DNA"/>
</dbReference>
<sequence length="1012" mass="112132">MITNGPQLQRISHFVRKVLADFPVPSQIAAQLIRERVQPLSQVEFDPDTTLLTTLEYNTDNPNAAFTAVVIQSMSLTEAMVCNAPQPPGGMLNTTGFSTTAPYFNIVSELPRLMDNRIPAMFNEEFIVSGWIPPRRYEALYLQSQPQVYDPSTQLEISPKTFRHLVNSSHFEQAYDETIGKFWNNHRENYNTLMRIAFTKAYLEQFHEFTLTVAERHLAARAAGIGIDKNHDNLTLEDFQAPYRLDPNLSLRLLRIHNSESTDILTITDNQSQVTLLYIPGNSSPFHGFNNPADMRKWLVETARNATQRKTLTQHFDEDAIDSGLIYSGVEEALVGMAVFPKPATSPGLFNSLRADNYWDPEQYINNPTYPALGSNPFEFIARQIRLRLAKIAARSFISPLDTLKTDTLDALEKACILAIPVALAMGNALLAEFCFLTSGATEMVVGADDLLRGKPHAKERIVFGALNALPVVAHGVAKGLKGLERLRPTLGPAVRQDEGRISVTAINETSVAASTETRTLSPRITPGGLQTIRIHGDLYLTYKTPNESGFFELFVMAPNAPNTLQSTGLYAIQSADLKWRTTGLAGGGAFRNAWQRVYTLFGGPEHATFYSAYEMPPVARETVSEMLTDTSSFSENLEPVGSGAQPMKDTRKLFFEKRTKLSDDATVFFANLPFSPMRPLLPRLSLNESQPNIIQKLLHASDGLVIGESHGALSSKAFLINNMPLLASQGVKRIYFEHLLTDVHMPLLKTFYRTRSAVMPEELKGFLNNIYPPLRDRHYSFVNIVTQARDAGIKIQPIDCTVSYMLRDLPDTADNLRQRMLNYYATEVIQWIQTTKPRPGKWVALVGDSHTNTYKGIPGIAELTGSIGLRIEDAEAGGHLGVEVDTGRTASLGIGKGEGTVKANLVLRVDRASLQRPAQPTPGPSQPQAKTPQTLLTKPGQFMLIPATVTTPAHLHYRSRRGDVRHFRIDQQGSRYAISAPGWAVDGKPFDSIQALVDEFKAPAGLEQVTG</sequence>
<gene>
    <name evidence="2" type="ORF">HX826_14535</name>
</gene>
<evidence type="ECO:0000313" key="2">
    <source>
        <dbReference type="EMBL" id="NWD43083.1"/>
    </source>
</evidence>
<dbReference type="Gene3D" id="3.40.50.11550">
    <property type="match status" value="1"/>
</dbReference>
<dbReference type="CDD" id="cd14729">
    <property type="entry name" value="RtxA-like"/>
    <property type="match status" value="1"/>
</dbReference>
<dbReference type="SUPFAM" id="SSF159501">
    <property type="entry name" value="EreA/ChaN-like"/>
    <property type="match status" value="1"/>
</dbReference>
<feature type="domain" description="Dermonecrotic toxin N-terminal" evidence="1">
    <location>
        <begin position="19"/>
        <end position="318"/>
    </location>
</feature>
<dbReference type="Proteomes" id="UP000546584">
    <property type="component" value="Unassembled WGS sequence"/>
</dbReference>
<dbReference type="Pfam" id="PF20178">
    <property type="entry name" value="ToxA_N"/>
    <property type="match status" value="1"/>
</dbReference>
<comment type="caution">
    <text evidence="2">The sequence shown here is derived from an EMBL/GenBank/DDBJ whole genome shotgun (WGS) entry which is preliminary data.</text>
</comment>
<name>A0AAJ3H465_9PSED</name>
<protein>
    <submittedName>
        <fullName evidence="2">Type III effector protein, HopAC1 family</fullName>
    </submittedName>
</protein>
<organism evidence="2 3">
    <name type="scientific">Pseudomonas yamanorum</name>
    <dbReference type="NCBI Taxonomy" id="515393"/>
    <lineage>
        <taxon>Bacteria</taxon>
        <taxon>Pseudomonadati</taxon>
        <taxon>Pseudomonadota</taxon>
        <taxon>Gammaproteobacteria</taxon>
        <taxon>Pseudomonadales</taxon>
        <taxon>Pseudomonadaceae</taxon>
        <taxon>Pseudomonas</taxon>
    </lineage>
</organism>
<dbReference type="AlphaFoldDB" id="A0AAJ3H465"/>
<reference evidence="2 3" key="1">
    <citation type="submission" date="2020-04" db="EMBL/GenBank/DDBJ databases">
        <title>Molecular characterization of pseudomonads from Agaricus bisporus reveal novel blotch 2 pathogens in Western Europe.</title>
        <authorList>
            <person name="Taparia T."/>
            <person name="Krijger M."/>
            <person name="Haynes E."/>
            <person name="Elpinstone J.G."/>
            <person name="Noble R."/>
            <person name="Van Der Wolf J."/>
        </authorList>
    </citation>
    <scope>NUCLEOTIDE SEQUENCE [LARGE SCALE GENOMIC DNA]</scope>
    <source>
        <strain evidence="2 3">IPO3753</strain>
    </source>
</reference>
<dbReference type="InterPro" id="IPR046673">
    <property type="entry name" value="ToxA_N"/>
</dbReference>
<accession>A0AAJ3H465</accession>
<dbReference type="CDD" id="cd00173">
    <property type="entry name" value="SH2"/>
    <property type="match status" value="1"/>
</dbReference>
<dbReference type="RefSeq" id="WP_177026226.1">
    <property type="nucleotide sequence ID" value="NZ_JACAQR010000018.1"/>
</dbReference>
<evidence type="ECO:0000259" key="1">
    <source>
        <dbReference type="Pfam" id="PF20178"/>
    </source>
</evidence>